<dbReference type="KEGG" id="kcr:Kcr_1360"/>
<dbReference type="Proteomes" id="UP000001686">
    <property type="component" value="Chromosome"/>
</dbReference>
<dbReference type="OrthoDB" id="377977at2157"/>
<dbReference type="EnsemblBacteria" id="ACB08106">
    <property type="protein sequence ID" value="ACB08106"/>
    <property type="gene ID" value="Kcr_1360"/>
</dbReference>
<proteinExistence type="predicted"/>
<dbReference type="HOGENOM" id="CLU_2629678_0_0_2"/>
<dbReference type="AlphaFoldDB" id="B1L6M7"/>
<dbReference type="GeneID" id="6094637"/>
<evidence type="ECO:0000313" key="1">
    <source>
        <dbReference type="EMBL" id="ACB08106.1"/>
    </source>
</evidence>
<dbReference type="InParanoid" id="B1L6M7"/>
<organism evidence="1 2">
    <name type="scientific">Korarchaeum cryptofilum (strain OPF8)</name>
    <dbReference type="NCBI Taxonomy" id="374847"/>
    <lineage>
        <taxon>Archaea</taxon>
        <taxon>Thermoproteota</taxon>
        <taxon>Candidatus Korarchaeia</taxon>
        <taxon>Candidatus Korarchaeales</taxon>
        <taxon>Candidatus Korarchaeaceae</taxon>
        <taxon>Candidatus Korarchaeum</taxon>
    </lineage>
</organism>
<keyword evidence="2" id="KW-1185">Reference proteome</keyword>
<protein>
    <recommendedName>
        <fullName evidence="3">ArnR1-like winged helix-turn-helix domain-containing protein</fullName>
    </recommendedName>
</protein>
<name>B1L6M7_KORCO</name>
<dbReference type="RefSeq" id="WP_012310003.1">
    <property type="nucleotide sequence ID" value="NC_010482.1"/>
</dbReference>
<gene>
    <name evidence="1" type="ordered locus">Kcr_1360</name>
</gene>
<sequence length="77" mass="8781">MSVLMDAHLRILRRLERAGPEGVVASELIPDRVAREFVLKYLASKGLIVRRRKFRGERVFITTKGLVLLRDYGDGVT</sequence>
<dbReference type="STRING" id="374847.Kcr_1360"/>
<reference evidence="1 2" key="1">
    <citation type="journal article" date="2008" name="Proc. Natl. Acad. Sci. U.S.A.">
        <title>A korarchaeal genome reveals new insights into the evolution of the Archaea.</title>
        <authorList>
            <person name="Elkins J.G."/>
            <person name="Podar M."/>
            <person name="Graham D.E."/>
            <person name="Makarova K.S."/>
            <person name="Wolf Y."/>
            <person name="Randau L."/>
            <person name="Hedlund B.P."/>
            <person name="Brochier-Armanet C."/>
            <person name="Kunin V."/>
            <person name="Anderson I."/>
            <person name="Lapidus A."/>
            <person name="Goltsman E."/>
            <person name="Barry K."/>
            <person name="Koonin E.V."/>
            <person name="Hugenholtz P."/>
            <person name="Kyrpides N."/>
            <person name="Wanner G."/>
            <person name="Richardson P."/>
            <person name="Keller M."/>
            <person name="Stetter K.O."/>
        </authorList>
    </citation>
    <scope>NUCLEOTIDE SEQUENCE [LARGE SCALE GENOMIC DNA]</scope>
    <source>
        <strain evidence="2">OPF8</strain>
    </source>
</reference>
<accession>B1L6M7</accession>
<evidence type="ECO:0000313" key="2">
    <source>
        <dbReference type="Proteomes" id="UP000001686"/>
    </source>
</evidence>
<evidence type="ECO:0008006" key="3">
    <source>
        <dbReference type="Google" id="ProtNLM"/>
    </source>
</evidence>
<dbReference type="EMBL" id="CP000968">
    <property type="protein sequence ID" value="ACB08106.1"/>
    <property type="molecule type" value="Genomic_DNA"/>
</dbReference>